<keyword evidence="4" id="KW-0460">Magnesium</keyword>
<dbReference type="Gene3D" id="3.40.50.10420">
    <property type="entry name" value="NagB/RpiA/CoA transferase-like"/>
    <property type="match status" value="1"/>
</dbReference>
<keyword evidence="7" id="KW-1185">Reference proteome</keyword>
<comment type="similarity">
    <text evidence="1 4">Belongs to the 5-formyltetrahydrofolate cyclo-ligase family.</text>
</comment>
<evidence type="ECO:0000256" key="3">
    <source>
        <dbReference type="ARBA" id="ARBA00022840"/>
    </source>
</evidence>
<proteinExistence type="inferred from homology"/>
<keyword evidence="2 4" id="KW-0547">Nucleotide-binding</keyword>
<feature type="compositionally biased region" description="Basic residues" evidence="5">
    <location>
        <begin position="66"/>
        <end position="77"/>
    </location>
</feature>
<keyword evidence="4" id="KW-0479">Metal-binding</keyword>
<comment type="cofactor">
    <cofactor evidence="4">
        <name>Mg(2+)</name>
        <dbReference type="ChEBI" id="CHEBI:18420"/>
    </cofactor>
</comment>
<protein>
    <recommendedName>
        <fullName evidence="4">5-formyltetrahydrofolate cyclo-ligase</fullName>
        <ecNumber evidence="4">6.3.3.2</ecNumber>
    </recommendedName>
</protein>
<sequence length="251" mass="26329">MRGSGRVHDDVTPGRRTGPDEAGLGTPEDGAGPILCDTGAMSSAADSSNRAGAPEPEEEKEQLRASIRKARAHRSQRRRDEAAAALADVVESIPAVAAARCVSVYAARATEPATSVLLERLAARGVRILLPVLGAGLQRGWAEYAGADDLRERAPGRPPEPGGPTLSAQALADADVIIAPALAVDTAGGRLGQGGGWYDRALEHARADALVVAVVFPEEVHDATLDPLPREPHDRRVDAYATPERWVPLTS</sequence>
<comment type="caution">
    <text evidence="6">The sequence shown here is derived from an EMBL/GenBank/DDBJ whole genome shotgun (WGS) entry which is preliminary data.</text>
</comment>
<dbReference type="GO" id="GO:0030272">
    <property type="term" value="F:5-formyltetrahydrofolate cyclo-ligase activity"/>
    <property type="evidence" value="ECO:0007669"/>
    <property type="project" value="UniProtKB-EC"/>
</dbReference>
<evidence type="ECO:0000313" key="7">
    <source>
        <dbReference type="Proteomes" id="UP000320461"/>
    </source>
</evidence>
<accession>A0A4Y3KK55</accession>
<feature type="compositionally biased region" description="Basic and acidic residues" evidence="5">
    <location>
        <begin position="1"/>
        <end position="19"/>
    </location>
</feature>
<dbReference type="Pfam" id="PF01812">
    <property type="entry name" value="5-FTHF_cyc-lig"/>
    <property type="match status" value="1"/>
</dbReference>
<organism evidence="6 7">
    <name type="scientific">Cellulomonas gelida</name>
    <dbReference type="NCBI Taxonomy" id="1712"/>
    <lineage>
        <taxon>Bacteria</taxon>
        <taxon>Bacillati</taxon>
        <taxon>Actinomycetota</taxon>
        <taxon>Actinomycetes</taxon>
        <taxon>Micrococcales</taxon>
        <taxon>Cellulomonadaceae</taxon>
        <taxon>Cellulomonas</taxon>
    </lineage>
</organism>
<dbReference type="InterPro" id="IPR024185">
    <property type="entry name" value="FTHF_cligase-like_sf"/>
</dbReference>
<dbReference type="GO" id="GO:0005524">
    <property type="term" value="F:ATP binding"/>
    <property type="evidence" value="ECO:0007669"/>
    <property type="project" value="UniProtKB-KW"/>
</dbReference>
<keyword evidence="3 4" id="KW-0067">ATP-binding</keyword>
<dbReference type="EMBL" id="BJLQ01000020">
    <property type="protein sequence ID" value="GEA84779.1"/>
    <property type="molecule type" value="Genomic_DNA"/>
</dbReference>
<dbReference type="PANTHER" id="PTHR23407">
    <property type="entry name" value="ATPASE INHIBITOR/5-FORMYLTETRAHYDROFOLATE CYCLO-LIGASE"/>
    <property type="match status" value="1"/>
</dbReference>
<reference evidence="6 7" key="1">
    <citation type="submission" date="2019-06" db="EMBL/GenBank/DDBJ databases">
        <title>Whole genome shotgun sequence of Cellulomonas gelida NBRC 3748.</title>
        <authorList>
            <person name="Hosoyama A."/>
            <person name="Uohara A."/>
            <person name="Ohji S."/>
            <person name="Ichikawa N."/>
        </authorList>
    </citation>
    <scope>NUCLEOTIDE SEQUENCE [LARGE SCALE GENOMIC DNA]</scope>
    <source>
        <strain evidence="6 7">NBRC 3748</strain>
    </source>
</reference>
<dbReference type="Proteomes" id="UP000320461">
    <property type="component" value="Unassembled WGS sequence"/>
</dbReference>
<dbReference type="EC" id="6.3.3.2" evidence="4"/>
<evidence type="ECO:0000256" key="4">
    <source>
        <dbReference type="RuleBase" id="RU361279"/>
    </source>
</evidence>
<evidence type="ECO:0000256" key="5">
    <source>
        <dbReference type="SAM" id="MobiDB-lite"/>
    </source>
</evidence>
<dbReference type="InterPro" id="IPR037171">
    <property type="entry name" value="NagB/RpiA_transferase-like"/>
</dbReference>
<dbReference type="GO" id="GO:0035999">
    <property type="term" value="P:tetrahydrofolate interconversion"/>
    <property type="evidence" value="ECO:0007669"/>
    <property type="project" value="TreeGrafter"/>
</dbReference>
<dbReference type="AlphaFoldDB" id="A0A4Y3KK55"/>
<dbReference type="NCBIfam" id="TIGR02727">
    <property type="entry name" value="MTHFS_bact"/>
    <property type="match status" value="1"/>
</dbReference>
<dbReference type="GO" id="GO:0009396">
    <property type="term" value="P:folic acid-containing compound biosynthetic process"/>
    <property type="evidence" value="ECO:0007669"/>
    <property type="project" value="TreeGrafter"/>
</dbReference>
<evidence type="ECO:0000256" key="2">
    <source>
        <dbReference type="ARBA" id="ARBA00022741"/>
    </source>
</evidence>
<feature type="compositionally biased region" description="Polar residues" evidence="5">
    <location>
        <begin position="40"/>
        <end position="50"/>
    </location>
</feature>
<comment type="catalytic activity">
    <reaction evidence="4">
        <text>(6S)-5-formyl-5,6,7,8-tetrahydrofolate + ATP = (6R)-5,10-methenyltetrahydrofolate + ADP + phosphate</text>
        <dbReference type="Rhea" id="RHEA:10488"/>
        <dbReference type="ChEBI" id="CHEBI:30616"/>
        <dbReference type="ChEBI" id="CHEBI:43474"/>
        <dbReference type="ChEBI" id="CHEBI:57455"/>
        <dbReference type="ChEBI" id="CHEBI:57457"/>
        <dbReference type="ChEBI" id="CHEBI:456216"/>
        <dbReference type="EC" id="6.3.3.2"/>
    </reaction>
</comment>
<feature type="region of interest" description="Disordered" evidence="5">
    <location>
        <begin position="1"/>
        <end position="78"/>
    </location>
</feature>
<evidence type="ECO:0000313" key="6">
    <source>
        <dbReference type="EMBL" id="GEA84779.1"/>
    </source>
</evidence>
<gene>
    <name evidence="6" type="ORF">CGE01nite_20300</name>
</gene>
<dbReference type="GO" id="GO:0046872">
    <property type="term" value="F:metal ion binding"/>
    <property type="evidence" value="ECO:0007669"/>
    <property type="project" value="UniProtKB-KW"/>
</dbReference>
<dbReference type="PANTHER" id="PTHR23407:SF1">
    <property type="entry name" value="5-FORMYLTETRAHYDROFOLATE CYCLO-LIGASE"/>
    <property type="match status" value="1"/>
</dbReference>
<name>A0A4Y3KK55_9CELL</name>
<evidence type="ECO:0000256" key="1">
    <source>
        <dbReference type="ARBA" id="ARBA00010638"/>
    </source>
</evidence>
<dbReference type="InterPro" id="IPR002698">
    <property type="entry name" value="FTHF_cligase"/>
</dbReference>
<dbReference type="SUPFAM" id="SSF100950">
    <property type="entry name" value="NagB/RpiA/CoA transferase-like"/>
    <property type="match status" value="1"/>
</dbReference>